<evidence type="ECO:0000313" key="1">
    <source>
        <dbReference type="EMBL" id="KIK58435.1"/>
    </source>
</evidence>
<accession>A0A0D0B524</accession>
<dbReference type="HOGENOM" id="CLU_1713485_0_0_1"/>
<sequence>MLVLDPPTADGYTNESRLEALMLKSLVGQTHTLWDSINCCNELGVVGPTYKELEEDKDGDEGKNEGEENATTVTAQQVLHAIQQDLFSYPGFKLLWGQTLLEIPPPTYVWPPAPKGSHPAEHVLLGLQEKHQQQDGEWAFPSGWNVGGLVHQK</sequence>
<proteinExistence type="predicted"/>
<organism evidence="1 2">
    <name type="scientific">Collybiopsis luxurians FD-317 M1</name>
    <dbReference type="NCBI Taxonomy" id="944289"/>
    <lineage>
        <taxon>Eukaryota</taxon>
        <taxon>Fungi</taxon>
        <taxon>Dikarya</taxon>
        <taxon>Basidiomycota</taxon>
        <taxon>Agaricomycotina</taxon>
        <taxon>Agaricomycetes</taxon>
        <taxon>Agaricomycetidae</taxon>
        <taxon>Agaricales</taxon>
        <taxon>Marasmiineae</taxon>
        <taxon>Omphalotaceae</taxon>
        <taxon>Collybiopsis</taxon>
        <taxon>Collybiopsis luxurians</taxon>
    </lineage>
</organism>
<keyword evidence="2" id="KW-1185">Reference proteome</keyword>
<gene>
    <name evidence="1" type="ORF">GYMLUDRAFT_246135</name>
</gene>
<protein>
    <submittedName>
        <fullName evidence="1">Unplaced genomic scaffold GYMLUscaffold_37, whole genome shotgun sequence</fullName>
    </submittedName>
</protein>
<reference evidence="1 2" key="1">
    <citation type="submission" date="2014-04" db="EMBL/GenBank/DDBJ databases">
        <title>Evolutionary Origins and Diversification of the Mycorrhizal Mutualists.</title>
        <authorList>
            <consortium name="DOE Joint Genome Institute"/>
            <consortium name="Mycorrhizal Genomics Consortium"/>
            <person name="Kohler A."/>
            <person name="Kuo A."/>
            <person name="Nagy L.G."/>
            <person name="Floudas D."/>
            <person name="Copeland A."/>
            <person name="Barry K.W."/>
            <person name="Cichocki N."/>
            <person name="Veneault-Fourrey C."/>
            <person name="LaButti K."/>
            <person name="Lindquist E.A."/>
            <person name="Lipzen A."/>
            <person name="Lundell T."/>
            <person name="Morin E."/>
            <person name="Murat C."/>
            <person name="Riley R."/>
            <person name="Ohm R."/>
            <person name="Sun H."/>
            <person name="Tunlid A."/>
            <person name="Henrissat B."/>
            <person name="Grigoriev I.V."/>
            <person name="Hibbett D.S."/>
            <person name="Martin F."/>
        </authorList>
    </citation>
    <scope>NUCLEOTIDE SEQUENCE [LARGE SCALE GENOMIC DNA]</scope>
    <source>
        <strain evidence="1 2">FD-317 M1</strain>
    </source>
</reference>
<evidence type="ECO:0000313" key="2">
    <source>
        <dbReference type="Proteomes" id="UP000053593"/>
    </source>
</evidence>
<dbReference type="AlphaFoldDB" id="A0A0D0B524"/>
<name>A0A0D0B524_9AGAR</name>
<dbReference type="Proteomes" id="UP000053593">
    <property type="component" value="Unassembled WGS sequence"/>
</dbReference>
<dbReference type="EMBL" id="KN834785">
    <property type="protein sequence ID" value="KIK58435.1"/>
    <property type="molecule type" value="Genomic_DNA"/>
</dbReference>